<dbReference type="EMBL" id="MH173071">
    <property type="protein sequence ID" value="AYW15006.1"/>
    <property type="molecule type" value="Genomic_DNA"/>
</dbReference>
<gene>
    <name evidence="2" type="primary">psbT</name>
</gene>
<keyword evidence="2" id="KW-0934">Plastid</keyword>
<name>A0A3G5CQ78_9MONI</name>
<sequence length="31" mass="3907">MISKIYLIKFYFVIFFLFFSRKKVKSRTRAK</sequence>
<evidence type="ECO:0000313" key="2">
    <source>
        <dbReference type="EMBL" id="AYW15006.1"/>
    </source>
</evidence>
<keyword evidence="2" id="KW-0150">Chloroplast</keyword>
<keyword evidence="1" id="KW-0812">Transmembrane</keyword>
<dbReference type="GeneID" id="38664303"/>
<proteinExistence type="predicted"/>
<dbReference type="AlphaFoldDB" id="A0A3G5CQ78"/>
<keyword evidence="1" id="KW-0472">Membrane</keyword>
<reference evidence="2" key="1">
    <citation type="journal article" date="2018" name="Genome Biol. Evol.">
        <title>Mobile Elements Shape Plastome Evolution in Ferns.</title>
        <authorList>
            <person name="Robison T.A."/>
            <person name="Grusz A.L."/>
            <person name="Wolf P.G."/>
            <person name="Mower J.P."/>
            <person name="Fauskee B.D."/>
            <person name="Sosa K."/>
            <person name="Schuettpelz E.L."/>
        </authorList>
    </citation>
    <scope>NUCLEOTIDE SEQUENCE</scope>
</reference>
<dbReference type="RefSeq" id="YP_009547350.1">
    <property type="nucleotide sequence ID" value="NC_040172.1"/>
</dbReference>
<geneLocation type="chloroplast" evidence="2"/>
<protein>
    <submittedName>
        <fullName evidence="2">Photosystem II protein T</fullName>
    </submittedName>
</protein>
<organism evidence="2">
    <name type="scientific">Adiantum tricholepis</name>
    <dbReference type="NCBI Taxonomy" id="1803730"/>
    <lineage>
        <taxon>Eukaryota</taxon>
        <taxon>Viridiplantae</taxon>
        <taxon>Streptophyta</taxon>
        <taxon>Embryophyta</taxon>
        <taxon>Tracheophyta</taxon>
        <taxon>Polypodiopsida</taxon>
        <taxon>Polypodiidae</taxon>
        <taxon>Polypodiales</taxon>
        <taxon>Pteridineae</taxon>
        <taxon>Pteridaceae</taxon>
        <taxon>Vittarioideae</taxon>
        <taxon>Adiantum</taxon>
    </lineage>
</organism>
<keyword evidence="1" id="KW-1133">Transmembrane helix</keyword>
<feature type="transmembrane region" description="Helical" evidence="1">
    <location>
        <begin position="6"/>
        <end position="24"/>
    </location>
</feature>
<accession>A0A3G5CQ78</accession>
<evidence type="ECO:0000256" key="1">
    <source>
        <dbReference type="SAM" id="Phobius"/>
    </source>
</evidence>